<name>A0AAV4TMA6_CAEEX</name>
<dbReference type="AlphaFoldDB" id="A0AAV4TMA6"/>
<reference evidence="1 2" key="1">
    <citation type="submission" date="2021-06" db="EMBL/GenBank/DDBJ databases">
        <title>Caerostris extrusa draft genome.</title>
        <authorList>
            <person name="Kono N."/>
            <person name="Arakawa K."/>
        </authorList>
    </citation>
    <scope>NUCLEOTIDE SEQUENCE [LARGE SCALE GENOMIC DNA]</scope>
</reference>
<dbReference type="Gene3D" id="3.30.420.10">
    <property type="entry name" value="Ribonuclease H-like superfamily/Ribonuclease H"/>
    <property type="match status" value="1"/>
</dbReference>
<dbReference type="GO" id="GO:0003676">
    <property type="term" value="F:nucleic acid binding"/>
    <property type="evidence" value="ECO:0007669"/>
    <property type="project" value="InterPro"/>
</dbReference>
<dbReference type="Proteomes" id="UP001054945">
    <property type="component" value="Unassembled WGS sequence"/>
</dbReference>
<evidence type="ECO:0000313" key="2">
    <source>
        <dbReference type="Proteomes" id="UP001054945"/>
    </source>
</evidence>
<comment type="caution">
    <text evidence="1">The sequence shown here is derived from an EMBL/GenBank/DDBJ whole genome shotgun (WGS) entry which is preliminary data.</text>
</comment>
<accession>A0AAV4TMA6</accession>
<evidence type="ECO:0000313" key="1">
    <source>
        <dbReference type="EMBL" id="GIY47728.1"/>
    </source>
</evidence>
<organism evidence="1 2">
    <name type="scientific">Caerostris extrusa</name>
    <name type="common">Bark spider</name>
    <name type="synonym">Caerostris bankana</name>
    <dbReference type="NCBI Taxonomy" id="172846"/>
    <lineage>
        <taxon>Eukaryota</taxon>
        <taxon>Metazoa</taxon>
        <taxon>Ecdysozoa</taxon>
        <taxon>Arthropoda</taxon>
        <taxon>Chelicerata</taxon>
        <taxon>Arachnida</taxon>
        <taxon>Araneae</taxon>
        <taxon>Araneomorphae</taxon>
        <taxon>Entelegynae</taxon>
        <taxon>Araneoidea</taxon>
        <taxon>Araneidae</taxon>
        <taxon>Caerostris</taxon>
    </lineage>
</organism>
<dbReference type="InterPro" id="IPR036397">
    <property type="entry name" value="RNaseH_sf"/>
</dbReference>
<gene>
    <name evidence="1" type="primary">pol_4146</name>
    <name evidence="1" type="ORF">CEXT_8961</name>
</gene>
<sequence>MEERKSGKKVYLVSLGVLISALSRSGVRGGGGRCGVEEMPGWEGRKSKLNTSLLFPCKLVELKNRDFNARLAFLAGDEHDNWHLKLPVIRFAMNTAFSDTTGHMPAFLQFGREFIENQYVALTG</sequence>
<keyword evidence="2" id="KW-1185">Reference proteome</keyword>
<protein>
    <submittedName>
        <fullName evidence="1">Gag-Pol polyprotein</fullName>
    </submittedName>
</protein>
<dbReference type="EMBL" id="BPLR01011613">
    <property type="protein sequence ID" value="GIY47728.1"/>
    <property type="molecule type" value="Genomic_DNA"/>
</dbReference>
<proteinExistence type="predicted"/>